<dbReference type="AlphaFoldDB" id="A0A7H0GSD8"/>
<evidence type="ECO:0000256" key="4">
    <source>
        <dbReference type="ARBA" id="ARBA00022813"/>
    </source>
</evidence>
<dbReference type="GO" id="GO:0003887">
    <property type="term" value="F:DNA-directed DNA polymerase activity"/>
    <property type="evidence" value="ECO:0007669"/>
    <property type="project" value="UniProtKB-EC"/>
</dbReference>
<dbReference type="GO" id="GO:0006355">
    <property type="term" value="P:regulation of DNA-templated transcription"/>
    <property type="evidence" value="ECO:0007669"/>
    <property type="project" value="InterPro"/>
</dbReference>
<evidence type="ECO:0000256" key="3">
    <source>
        <dbReference type="ARBA" id="ARBA00022801"/>
    </source>
</evidence>
<dbReference type="GO" id="GO:0006281">
    <property type="term" value="P:DNA repair"/>
    <property type="evidence" value="ECO:0007669"/>
    <property type="project" value="UniProtKB-KW"/>
</dbReference>
<accession>A0A7H0GSD8</accession>
<dbReference type="Proteomes" id="UP000516093">
    <property type="component" value="Chromosome"/>
</dbReference>
<proteinExistence type="inferred from homology"/>
<evidence type="ECO:0000313" key="10">
    <source>
        <dbReference type="Proteomes" id="UP000516093"/>
    </source>
</evidence>
<keyword evidence="5" id="KW-0234">DNA repair</keyword>
<evidence type="ECO:0000256" key="7">
    <source>
        <dbReference type="RuleBase" id="RU003991"/>
    </source>
</evidence>
<dbReference type="PANTHER" id="PTHR33516">
    <property type="entry name" value="LEXA REPRESSOR"/>
    <property type="match status" value="1"/>
</dbReference>
<dbReference type="RefSeq" id="WP_187731496.1">
    <property type="nucleotide sequence ID" value="NZ_BMFN01000003.1"/>
</dbReference>
<keyword evidence="6" id="KW-0742">SOS response</keyword>
<dbReference type="EMBL" id="CP060784">
    <property type="protein sequence ID" value="QNP51204.1"/>
    <property type="molecule type" value="Genomic_DNA"/>
</dbReference>
<evidence type="ECO:0000256" key="1">
    <source>
        <dbReference type="ARBA" id="ARBA00007484"/>
    </source>
</evidence>
<dbReference type="EC" id="2.7.7.7" evidence="9"/>
<organism evidence="9 10">
    <name type="scientific">Hymenobacter qilianensis</name>
    <dbReference type="NCBI Taxonomy" id="1385715"/>
    <lineage>
        <taxon>Bacteria</taxon>
        <taxon>Pseudomonadati</taxon>
        <taxon>Bacteroidota</taxon>
        <taxon>Cytophagia</taxon>
        <taxon>Cytophagales</taxon>
        <taxon>Hymenobacteraceae</taxon>
        <taxon>Hymenobacter</taxon>
    </lineage>
</organism>
<dbReference type="PRINTS" id="PR00726">
    <property type="entry name" value="LEXASERPTASE"/>
</dbReference>
<dbReference type="KEGG" id="hqi:H9L05_14045"/>
<keyword evidence="10" id="KW-1185">Reference proteome</keyword>
<comment type="similarity">
    <text evidence="1 7">Belongs to the peptidase S24 family.</text>
</comment>
<evidence type="ECO:0000256" key="2">
    <source>
        <dbReference type="ARBA" id="ARBA00022763"/>
    </source>
</evidence>
<sequence length="156" mass="17296">MREFVVVSVLRQPVWLPFIQSLVPAGFPSPAQDHESAALDLNALLLPHPDATYLIRAYGDSMMGGEDGIRSGSLLAVDCTLEPRSNDVVIASLDGMDYTLKRLIQRPDQSWWLVPDNPTYPAIPIDTPDVFTVWGVVTHIVNETRPGKLGQYVRAR</sequence>
<dbReference type="InterPro" id="IPR036286">
    <property type="entry name" value="LexA/Signal_pep-like_sf"/>
</dbReference>
<dbReference type="CDD" id="cd06529">
    <property type="entry name" value="S24_LexA-like"/>
    <property type="match status" value="1"/>
</dbReference>
<evidence type="ECO:0000259" key="8">
    <source>
        <dbReference type="Pfam" id="PF00717"/>
    </source>
</evidence>
<dbReference type="SUPFAM" id="SSF51306">
    <property type="entry name" value="LexA/Signal peptidase"/>
    <property type="match status" value="1"/>
</dbReference>
<reference evidence="9 10" key="1">
    <citation type="submission" date="2020-08" db="EMBL/GenBank/DDBJ databases">
        <title>Genome sequence of Hymenobacter qilianensis JCM 19763T.</title>
        <authorList>
            <person name="Hyun D.-W."/>
            <person name="Bae J.-W."/>
        </authorList>
    </citation>
    <scope>NUCLEOTIDE SEQUENCE [LARGE SCALE GENOMIC DNA]</scope>
    <source>
        <strain evidence="9 10">JCM 19763</strain>
    </source>
</reference>
<evidence type="ECO:0000313" key="9">
    <source>
        <dbReference type="EMBL" id="QNP51204.1"/>
    </source>
</evidence>
<feature type="domain" description="Peptidase S24/S26A/S26B/S26C" evidence="8">
    <location>
        <begin position="17"/>
        <end position="137"/>
    </location>
</feature>
<dbReference type="InterPro" id="IPR015927">
    <property type="entry name" value="Peptidase_S24_S26A/B/C"/>
</dbReference>
<keyword evidence="9" id="KW-0548">Nucleotidyltransferase</keyword>
<evidence type="ECO:0000256" key="5">
    <source>
        <dbReference type="ARBA" id="ARBA00023204"/>
    </source>
</evidence>
<dbReference type="GO" id="GO:0009432">
    <property type="term" value="P:SOS response"/>
    <property type="evidence" value="ECO:0007669"/>
    <property type="project" value="UniProtKB-KW"/>
</dbReference>
<keyword evidence="3 7" id="KW-0378">Hydrolase</keyword>
<dbReference type="GO" id="GO:0016787">
    <property type="term" value="F:hydrolase activity"/>
    <property type="evidence" value="ECO:0007669"/>
    <property type="project" value="UniProtKB-KW"/>
</dbReference>
<keyword evidence="4 7" id="KW-0068">Autocatalytic cleavage</keyword>
<dbReference type="Gene3D" id="2.10.109.10">
    <property type="entry name" value="Umud Fragment, subunit A"/>
    <property type="match status" value="1"/>
</dbReference>
<dbReference type="Pfam" id="PF00717">
    <property type="entry name" value="Peptidase_S24"/>
    <property type="match status" value="1"/>
</dbReference>
<protein>
    <submittedName>
        <fullName evidence="9">Translesion error-prone DNA polymerase V autoproteolytic subunit</fullName>
        <ecNumber evidence="9">2.7.7.7</ecNumber>
    </submittedName>
</protein>
<dbReference type="NCBIfam" id="NF007621">
    <property type="entry name" value="PRK10276.1"/>
    <property type="match status" value="1"/>
</dbReference>
<dbReference type="InterPro" id="IPR050077">
    <property type="entry name" value="LexA_repressor"/>
</dbReference>
<dbReference type="GO" id="GO:0003677">
    <property type="term" value="F:DNA binding"/>
    <property type="evidence" value="ECO:0007669"/>
    <property type="project" value="InterPro"/>
</dbReference>
<dbReference type="InterPro" id="IPR006197">
    <property type="entry name" value="Peptidase_S24_LexA"/>
</dbReference>
<keyword evidence="9" id="KW-0808">Transferase</keyword>
<name>A0A7H0GSD8_9BACT</name>
<keyword evidence="2" id="KW-0227">DNA damage</keyword>
<dbReference type="PANTHER" id="PTHR33516:SF2">
    <property type="entry name" value="LEXA REPRESSOR-RELATED"/>
    <property type="match status" value="1"/>
</dbReference>
<evidence type="ECO:0000256" key="6">
    <source>
        <dbReference type="ARBA" id="ARBA00023236"/>
    </source>
</evidence>
<dbReference type="InterPro" id="IPR039418">
    <property type="entry name" value="LexA-like"/>
</dbReference>
<gene>
    <name evidence="9" type="primary">umuD</name>
    <name evidence="9" type="ORF">H9L05_14045</name>
</gene>